<dbReference type="Pfam" id="PF00046">
    <property type="entry name" value="Homeodomain"/>
    <property type="match status" value="1"/>
</dbReference>
<dbReference type="CDD" id="cd00086">
    <property type="entry name" value="homeodomain"/>
    <property type="match status" value="1"/>
</dbReference>
<dbReference type="SMART" id="SM00389">
    <property type="entry name" value="HOX"/>
    <property type="match status" value="1"/>
</dbReference>
<feature type="DNA-binding region" description="Homeobox" evidence="2">
    <location>
        <begin position="28"/>
        <end position="87"/>
    </location>
</feature>
<evidence type="ECO:0000259" key="4">
    <source>
        <dbReference type="PROSITE" id="PS50071"/>
    </source>
</evidence>
<dbReference type="InterPro" id="IPR001356">
    <property type="entry name" value="HD"/>
</dbReference>
<sequence length="240" mass="27766">MEINSQVPNPFYTGRPSSGVLYPARSSQQVMRKNRRNTNAKLLEEVFQANLHPNNVAVLKLAFETGLSSGQVKLWFRNRRKKAASAAKSKDRLLQVQMCPMKRFKELLSTDWKDAAGHLLSLALSEIPIATEIFKEARLLREEILPTWQSMRFRQQEVVYEWMETFLISSRPMSFQKEEELRAVVEFVVLPWLHIFVYAKLILVDGNPVGLLRAICYACKLSNYQVVSEYLWQMPALIES</sequence>
<organism evidence="5 6">
    <name type="scientific">Orchesella dallaii</name>
    <dbReference type="NCBI Taxonomy" id="48710"/>
    <lineage>
        <taxon>Eukaryota</taxon>
        <taxon>Metazoa</taxon>
        <taxon>Ecdysozoa</taxon>
        <taxon>Arthropoda</taxon>
        <taxon>Hexapoda</taxon>
        <taxon>Collembola</taxon>
        <taxon>Entomobryomorpha</taxon>
        <taxon>Entomobryoidea</taxon>
        <taxon>Orchesellidae</taxon>
        <taxon>Orchesellinae</taxon>
        <taxon>Orchesella</taxon>
    </lineage>
</organism>
<dbReference type="SUPFAM" id="SSF46689">
    <property type="entry name" value="Homeodomain-like"/>
    <property type="match status" value="1"/>
</dbReference>
<evidence type="ECO:0000313" key="5">
    <source>
        <dbReference type="EMBL" id="CAL8119553.1"/>
    </source>
</evidence>
<accession>A0ABP1R944</accession>
<keyword evidence="2 3" id="KW-0238">DNA-binding</keyword>
<keyword evidence="6" id="KW-1185">Reference proteome</keyword>
<reference evidence="5 6" key="1">
    <citation type="submission" date="2024-08" db="EMBL/GenBank/DDBJ databases">
        <authorList>
            <person name="Cucini C."/>
            <person name="Frati F."/>
        </authorList>
    </citation>
    <scope>NUCLEOTIDE SEQUENCE [LARGE SCALE GENOMIC DNA]</scope>
</reference>
<dbReference type="EMBL" id="CAXLJM020000061">
    <property type="protein sequence ID" value="CAL8119553.1"/>
    <property type="molecule type" value="Genomic_DNA"/>
</dbReference>
<keyword evidence="2 3" id="KW-0371">Homeobox</keyword>
<dbReference type="Proteomes" id="UP001642540">
    <property type="component" value="Unassembled WGS sequence"/>
</dbReference>
<dbReference type="PROSITE" id="PS50071">
    <property type="entry name" value="HOMEOBOX_2"/>
    <property type="match status" value="1"/>
</dbReference>
<keyword evidence="2 3" id="KW-0539">Nucleus</keyword>
<evidence type="ECO:0000256" key="3">
    <source>
        <dbReference type="RuleBase" id="RU000682"/>
    </source>
</evidence>
<proteinExistence type="predicted"/>
<feature type="domain" description="Homeobox" evidence="4">
    <location>
        <begin position="26"/>
        <end position="86"/>
    </location>
</feature>
<dbReference type="Gene3D" id="1.10.10.60">
    <property type="entry name" value="Homeodomain-like"/>
    <property type="match status" value="1"/>
</dbReference>
<evidence type="ECO:0000313" key="6">
    <source>
        <dbReference type="Proteomes" id="UP001642540"/>
    </source>
</evidence>
<comment type="subcellular location">
    <subcellularLocation>
        <location evidence="1 2 3">Nucleus</location>
    </subcellularLocation>
</comment>
<dbReference type="InterPro" id="IPR009057">
    <property type="entry name" value="Homeodomain-like_sf"/>
</dbReference>
<gene>
    <name evidence="5" type="ORF">ODALV1_LOCUS18606</name>
</gene>
<comment type="caution">
    <text evidence="5">The sequence shown here is derived from an EMBL/GenBank/DDBJ whole genome shotgun (WGS) entry which is preliminary data.</text>
</comment>
<protein>
    <recommendedName>
        <fullName evidence="4">Homeobox domain-containing protein</fullName>
    </recommendedName>
</protein>
<evidence type="ECO:0000256" key="2">
    <source>
        <dbReference type="PROSITE-ProRule" id="PRU00108"/>
    </source>
</evidence>
<evidence type="ECO:0000256" key="1">
    <source>
        <dbReference type="ARBA" id="ARBA00004123"/>
    </source>
</evidence>
<name>A0ABP1R944_9HEXA</name>